<dbReference type="Proteomes" id="UP000297839">
    <property type="component" value="Unassembled WGS sequence"/>
</dbReference>
<keyword evidence="1" id="KW-0472">Membrane</keyword>
<feature type="transmembrane region" description="Helical" evidence="1">
    <location>
        <begin position="53"/>
        <end position="74"/>
    </location>
</feature>
<dbReference type="AlphaFoldDB" id="A0A4Z0BNU2"/>
<dbReference type="NCBIfam" id="NF041281">
    <property type="entry name" value="TraA_gammapb"/>
    <property type="match status" value="1"/>
</dbReference>
<evidence type="ECO:0000256" key="1">
    <source>
        <dbReference type="SAM" id="Phobius"/>
    </source>
</evidence>
<name>A0A4Z0BNU2_9BURK</name>
<proteinExistence type="predicted"/>
<sequence>MNQRDGHKHGRLEHIAMVVLLIAAAYLLLVGAANAAGTGGAKEFEKLYTDLQAWVSGYLGKLIALFAFVIGLFYGAIKQNFMMALGGVGIAIMIAVMPNLLDTVIGAVI</sequence>
<accession>A0A4Z0BNU2</accession>
<dbReference type="OrthoDB" id="9182592at2"/>
<organism evidence="2 3">
    <name type="scientific">Ramlibacter humi</name>
    <dbReference type="NCBI Taxonomy" id="2530451"/>
    <lineage>
        <taxon>Bacteria</taxon>
        <taxon>Pseudomonadati</taxon>
        <taxon>Pseudomonadota</taxon>
        <taxon>Betaproteobacteria</taxon>
        <taxon>Burkholderiales</taxon>
        <taxon>Comamonadaceae</taxon>
        <taxon>Ramlibacter</taxon>
    </lineage>
</organism>
<evidence type="ECO:0000313" key="2">
    <source>
        <dbReference type="EMBL" id="TFZ00090.1"/>
    </source>
</evidence>
<keyword evidence="3" id="KW-1185">Reference proteome</keyword>
<feature type="transmembrane region" description="Helical" evidence="1">
    <location>
        <begin position="81"/>
        <end position="101"/>
    </location>
</feature>
<dbReference type="RefSeq" id="WP_135250277.1">
    <property type="nucleotide sequence ID" value="NZ_SMLK01000004.1"/>
</dbReference>
<reference evidence="2 3" key="1">
    <citation type="submission" date="2019-03" db="EMBL/GenBank/DDBJ databases">
        <title>Ramlibacter sp. 18x22-1, whole genome shotgun sequence.</title>
        <authorList>
            <person name="Zhang X."/>
            <person name="Feng G."/>
            <person name="Zhu H."/>
        </authorList>
    </citation>
    <scope>NUCLEOTIDE SEQUENCE [LARGE SCALE GENOMIC DNA]</scope>
    <source>
        <strain evidence="2 3">18x22-1</strain>
    </source>
</reference>
<dbReference type="EMBL" id="SMLK01000004">
    <property type="protein sequence ID" value="TFZ00090.1"/>
    <property type="molecule type" value="Genomic_DNA"/>
</dbReference>
<keyword evidence="1" id="KW-0812">Transmembrane</keyword>
<keyword evidence="1" id="KW-1133">Transmembrane helix</keyword>
<gene>
    <name evidence="2" type="ORF">EZ216_13345</name>
</gene>
<evidence type="ECO:0000313" key="3">
    <source>
        <dbReference type="Proteomes" id="UP000297839"/>
    </source>
</evidence>
<comment type="caution">
    <text evidence="2">The sequence shown here is derived from an EMBL/GenBank/DDBJ whole genome shotgun (WGS) entry which is preliminary data.</text>
</comment>
<feature type="transmembrane region" description="Helical" evidence="1">
    <location>
        <begin position="12"/>
        <end position="33"/>
    </location>
</feature>
<protein>
    <submittedName>
        <fullName evidence="2">Conjugal transfer protein TraB</fullName>
    </submittedName>
</protein>
<dbReference type="InterPro" id="IPR059173">
    <property type="entry name" value="TraA_dom"/>
</dbReference>